<proteinExistence type="predicted"/>
<sequence length="173" mass="19383">MITSGFQRGLMKAVGASAGTLRRLSAFISRRVCTAASTPCAAGPCCSPTFRSAKSMNTRRRRRIADLTVSPERTRFRTGLPVEGACDRTGRPFLCMSASQRLLWHGARRRPSDARRKHACHGRDKHHRRCSFKRRLARCGLRRAFGPDRCYDPDRDAHEALLRSGFGGRVQVV</sequence>
<reference evidence="1" key="1">
    <citation type="journal article" date="2021" name="Antibiotics">
        <title>Does an Antibiotic Stewardship Applied in a Pig Farm Lead to Low ESBL Prevalence?</title>
        <authorList>
            <person name="Fournier C."/>
            <person name="Nordmann P."/>
            <person name="Pittet O."/>
            <person name="Poirel L."/>
        </authorList>
    </citation>
    <scope>NUCLEOTIDE SEQUENCE</scope>
    <source>
        <plasmid evidence="1">pCTX-M-1.A</plasmid>
    </source>
</reference>
<accession>A0A8F1IF33</accession>
<protein>
    <submittedName>
        <fullName evidence="1">Uncharacterized protein</fullName>
    </submittedName>
</protein>
<keyword evidence="1" id="KW-0614">Plasmid</keyword>
<geneLocation type="plasmid" evidence="1">
    <name>pCTX-M-1.A</name>
</geneLocation>
<name>A0A8F1IF33_ECOLX</name>
<gene>
    <name evidence="1" type="ORF">IHCLGBEB_00029</name>
</gene>
<organism evidence="1">
    <name type="scientific">Escherichia coli</name>
    <dbReference type="NCBI Taxonomy" id="562"/>
    <lineage>
        <taxon>Bacteria</taxon>
        <taxon>Pseudomonadati</taxon>
        <taxon>Pseudomonadota</taxon>
        <taxon>Gammaproteobacteria</taxon>
        <taxon>Enterobacterales</taxon>
        <taxon>Enterobacteriaceae</taxon>
        <taxon>Escherichia</taxon>
    </lineage>
</organism>
<dbReference type="AlphaFoldDB" id="A0A8F1IF33"/>
<evidence type="ECO:0000313" key="1">
    <source>
        <dbReference type="EMBL" id="QWP89226.1"/>
    </source>
</evidence>
<dbReference type="EMBL" id="MW978788">
    <property type="protein sequence ID" value="QWP89226.1"/>
    <property type="molecule type" value="Genomic_DNA"/>
</dbReference>